<evidence type="ECO:0000313" key="12">
    <source>
        <dbReference type="EMBL" id="QCT01964.1"/>
    </source>
</evidence>
<proteinExistence type="inferred from homology"/>
<evidence type="ECO:0000259" key="11">
    <source>
        <dbReference type="Pfam" id="PF02602"/>
    </source>
</evidence>
<dbReference type="Proteomes" id="UP000300879">
    <property type="component" value="Chromosome"/>
</dbReference>
<dbReference type="FunFam" id="3.40.1010.10:FF:000001">
    <property type="entry name" value="Siroheme synthase"/>
    <property type="match status" value="1"/>
</dbReference>
<dbReference type="SUPFAM" id="SSF69618">
    <property type="entry name" value="HemD-like"/>
    <property type="match status" value="1"/>
</dbReference>
<dbReference type="Gene3D" id="3.40.1010.10">
    <property type="entry name" value="Cobalt-precorrin-4 Transmethylase, Domain 1"/>
    <property type="match status" value="1"/>
</dbReference>
<evidence type="ECO:0000256" key="7">
    <source>
        <dbReference type="ARBA" id="ARBA00023244"/>
    </source>
</evidence>
<evidence type="ECO:0000256" key="2">
    <source>
        <dbReference type="ARBA" id="ARBA00012162"/>
    </source>
</evidence>
<name>A0A4V1G3Q0_9BACL</name>
<sequence>MTGKVYLVGAGPGDARLITVKGKDCLEQADAVVYDRLASPRLLRWLQPGVQKIYVGKLPDRHTMKQEEINQLLVDLALEGKTVVRLKGGDPTIFGRVGEEAELLYKHGIPFEIVPGITSSISVPAYAGIPVTHRDLASSLSIITGHESPDKLDRMIQWDKVTHATGTLIFMMGVAKIGYISRQLMLHGKPPETPVALIRWGTRAEQDTLVGTLQDIEEKVNALRFEPPAVIVVGEVVHQRSRLKWSEQLPLFGKRILVTRSRKQESLLVKRIEELGGEPYEFPVIEMVMPSPGKLQEISRALEQLQTYAWVFFTSVNGVEYFFRHLNASGQDIRSLAEARIAAVGPATGAALRERGIAAEVLESRFQAEGLIDAFAGELQPGQAVLLPRGDLARDWLPGQLRDMGLQVTDLPIYETVMPEEEDEELLRLLQEGGIHAVTFTSSSTVTHLLAMLERMGVQSPVQLLEGAAAACIGPITADTAQQAGLKGLILAKEATIESLVEALCEWNKDEPRRFRD</sequence>
<reference evidence="12 13" key="1">
    <citation type="submission" date="2019-05" db="EMBL/GenBank/DDBJ databases">
        <authorList>
            <person name="Chen C."/>
        </authorList>
    </citation>
    <scope>NUCLEOTIDE SEQUENCE [LARGE SCALE GENOMIC DNA]</scope>
    <source>
        <strain evidence="12 13">HB172198</strain>
    </source>
</reference>
<dbReference type="InterPro" id="IPR006366">
    <property type="entry name" value="CobA/CysG_C"/>
</dbReference>
<keyword evidence="4 9" id="KW-0489">Methyltransferase</keyword>
<evidence type="ECO:0000256" key="8">
    <source>
        <dbReference type="ARBA" id="ARBA00079776"/>
    </source>
</evidence>
<dbReference type="InterPro" id="IPR000878">
    <property type="entry name" value="4pyrrol_Mease"/>
</dbReference>
<dbReference type="FunFam" id="3.30.950.10:FF:000001">
    <property type="entry name" value="Siroheme synthase"/>
    <property type="match status" value="1"/>
</dbReference>
<organism evidence="12 13">
    <name type="scientific">Paenibacillus algicola</name>
    <dbReference type="NCBI Taxonomy" id="2565926"/>
    <lineage>
        <taxon>Bacteria</taxon>
        <taxon>Bacillati</taxon>
        <taxon>Bacillota</taxon>
        <taxon>Bacilli</taxon>
        <taxon>Bacillales</taxon>
        <taxon>Paenibacillaceae</taxon>
        <taxon>Paenibacillus</taxon>
    </lineage>
</organism>
<dbReference type="PROSITE" id="PS00840">
    <property type="entry name" value="SUMT_2"/>
    <property type="match status" value="1"/>
</dbReference>
<dbReference type="InterPro" id="IPR003043">
    <property type="entry name" value="Uropor_MeTrfase_CS"/>
</dbReference>
<dbReference type="GO" id="GO:0004852">
    <property type="term" value="F:uroporphyrinogen-III synthase activity"/>
    <property type="evidence" value="ECO:0007669"/>
    <property type="project" value="InterPro"/>
</dbReference>
<evidence type="ECO:0000256" key="9">
    <source>
        <dbReference type="RuleBase" id="RU003960"/>
    </source>
</evidence>
<evidence type="ECO:0000256" key="5">
    <source>
        <dbReference type="ARBA" id="ARBA00022679"/>
    </source>
</evidence>
<protein>
    <recommendedName>
        <fullName evidence="3">Uroporphyrinogen-III C-methyltransferase</fullName>
        <ecNumber evidence="2">2.1.1.107</ecNumber>
    </recommendedName>
    <alternativeName>
        <fullName evidence="8">Uroporphyrinogen III methylase</fullName>
    </alternativeName>
</protein>
<dbReference type="PANTHER" id="PTHR45790:SF3">
    <property type="entry name" value="S-ADENOSYL-L-METHIONINE-DEPENDENT UROPORPHYRINOGEN III METHYLTRANSFERASE, CHLOROPLASTIC"/>
    <property type="match status" value="1"/>
</dbReference>
<dbReference type="AlphaFoldDB" id="A0A4V1G3Q0"/>
<evidence type="ECO:0000256" key="3">
    <source>
        <dbReference type="ARBA" id="ARBA00018323"/>
    </source>
</evidence>
<dbReference type="CDD" id="cd11642">
    <property type="entry name" value="SUMT"/>
    <property type="match status" value="1"/>
</dbReference>
<dbReference type="NCBIfam" id="NF004790">
    <property type="entry name" value="PRK06136.1"/>
    <property type="match status" value="1"/>
</dbReference>
<dbReference type="CDD" id="cd06578">
    <property type="entry name" value="HemD"/>
    <property type="match status" value="1"/>
</dbReference>
<dbReference type="EC" id="2.1.1.107" evidence="2"/>
<dbReference type="GO" id="GO:0004851">
    <property type="term" value="F:uroporphyrin-III C-methyltransferase activity"/>
    <property type="evidence" value="ECO:0007669"/>
    <property type="project" value="UniProtKB-EC"/>
</dbReference>
<dbReference type="EMBL" id="CP040396">
    <property type="protein sequence ID" value="QCT01964.1"/>
    <property type="molecule type" value="Genomic_DNA"/>
</dbReference>
<keyword evidence="6" id="KW-0949">S-adenosyl-L-methionine</keyword>
<dbReference type="GO" id="GO:0019354">
    <property type="term" value="P:siroheme biosynthetic process"/>
    <property type="evidence" value="ECO:0007669"/>
    <property type="project" value="InterPro"/>
</dbReference>
<dbReference type="NCBIfam" id="TIGR01469">
    <property type="entry name" value="cobA_cysG_Cterm"/>
    <property type="match status" value="1"/>
</dbReference>
<gene>
    <name evidence="12" type="ORF">E6C60_1246</name>
</gene>
<dbReference type="Pfam" id="PF00590">
    <property type="entry name" value="TP_methylase"/>
    <property type="match status" value="1"/>
</dbReference>
<dbReference type="InterPro" id="IPR014777">
    <property type="entry name" value="4pyrrole_Mease_sub1"/>
</dbReference>
<evidence type="ECO:0000256" key="6">
    <source>
        <dbReference type="ARBA" id="ARBA00022691"/>
    </source>
</evidence>
<dbReference type="Pfam" id="PF02602">
    <property type="entry name" value="HEM4"/>
    <property type="match status" value="1"/>
</dbReference>
<feature type="domain" description="Tetrapyrrole methylase" evidence="10">
    <location>
        <begin position="4"/>
        <end position="216"/>
    </location>
</feature>
<dbReference type="InterPro" id="IPR014776">
    <property type="entry name" value="4pyrrole_Mease_sub2"/>
</dbReference>
<evidence type="ECO:0000313" key="13">
    <source>
        <dbReference type="Proteomes" id="UP000300879"/>
    </source>
</evidence>
<evidence type="ECO:0000256" key="1">
    <source>
        <dbReference type="ARBA" id="ARBA00005879"/>
    </source>
</evidence>
<dbReference type="InterPro" id="IPR050161">
    <property type="entry name" value="Siro_Cobalamin_biosynth"/>
</dbReference>
<dbReference type="Gene3D" id="3.30.950.10">
    <property type="entry name" value="Methyltransferase, Cobalt-precorrin-4 Transmethylase, Domain 2"/>
    <property type="match status" value="1"/>
</dbReference>
<dbReference type="GO" id="GO:0032259">
    <property type="term" value="P:methylation"/>
    <property type="evidence" value="ECO:0007669"/>
    <property type="project" value="UniProtKB-KW"/>
</dbReference>
<dbReference type="Gene3D" id="3.40.50.10090">
    <property type="match status" value="2"/>
</dbReference>
<dbReference type="InterPro" id="IPR003754">
    <property type="entry name" value="4pyrrol_synth_uPrphyn_synth"/>
</dbReference>
<evidence type="ECO:0000256" key="4">
    <source>
        <dbReference type="ARBA" id="ARBA00022603"/>
    </source>
</evidence>
<dbReference type="SUPFAM" id="SSF53790">
    <property type="entry name" value="Tetrapyrrole methylase"/>
    <property type="match status" value="1"/>
</dbReference>
<accession>A0A4V1G3Q0</accession>
<keyword evidence="7" id="KW-0627">Porphyrin biosynthesis</keyword>
<evidence type="ECO:0000259" key="10">
    <source>
        <dbReference type="Pfam" id="PF00590"/>
    </source>
</evidence>
<keyword evidence="5 9" id="KW-0808">Transferase</keyword>
<dbReference type="InterPro" id="IPR036108">
    <property type="entry name" value="4pyrrol_syn_uPrphyn_synt_sf"/>
</dbReference>
<keyword evidence="13" id="KW-1185">Reference proteome</keyword>
<dbReference type="OrthoDB" id="9815856at2"/>
<dbReference type="KEGG" id="palo:E6C60_1246"/>
<comment type="similarity">
    <text evidence="1 9">Belongs to the precorrin methyltransferase family.</text>
</comment>
<dbReference type="PANTHER" id="PTHR45790">
    <property type="entry name" value="SIROHEME SYNTHASE-RELATED"/>
    <property type="match status" value="1"/>
</dbReference>
<feature type="domain" description="Tetrapyrrole biosynthesis uroporphyrinogen III synthase" evidence="11">
    <location>
        <begin position="268"/>
        <end position="502"/>
    </location>
</feature>
<dbReference type="RefSeq" id="WP_138225057.1">
    <property type="nucleotide sequence ID" value="NZ_CP040396.1"/>
</dbReference>
<dbReference type="InterPro" id="IPR035996">
    <property type="entry name" value="4pyrrol_Methylase_sf"/>
</dbReference>
<dbReference type="PROSITE" id="PS00839">
    <property type="entry name" value="SUMT_1"/>
    <property type="match status" value="1"/>
</dbReference>